<proteinExistence type="inferred from homology"/>
<dbReference type="PANTHER" id="PTHR22891">
    <property type="entry name" value="EUKARYOTIC TRANSLATION INITIATION FACTOR 2C"/>
    <property type="match status" value="1"/>
</dbReference>
<dbReference type="CDD" id="cd02845">
    <property type="entry name" value="PAZ_piwi_like"/>
    <property type="match status" value="1"/>
</dbReference>
<dbReference type="InterPro" id="IPR036085">
    <property type="entry name" value="PAZ_dom_sf"/>
</dbReference>
<evidence type="ECO:0000313" key="5">
    <source>
        <dbReference type="EMBL" id="OMJ86096.1"/>
    </source>
</evidence>
<protein>
    <submittedName>
        <fullName evidence="4">Piwi-like protein 16</fullName>
    </submittedName>
</protein>
<dbReference type="PROSITE" id="PS50822">
    <property type="entry name" value="PIWI"/>
    <property type="match status" value="1"/>
</dbReference>
<reference evidence="4" key="1">
    <citation type="journal article" date="2014" name="PLoS Biol.">
        <title>The kinase regulator mob1 acts as a patterning protein for stentor morphogenesis.</title>
        <authorList>
            <person name="Slabodnick M.M."/>
            <person name="Ruby J.G."/>
            <person name="Dunn J.G."/>
            <person name="Feldman J.L."/>
            <person name="DeRisi J.L."/>
            <person name="Marshall W.F."/>
        </authorList>
    </citation>
    <scope>NUCLEOTIDE SEQUENCE</scope>
</reference>
<dbReference type="InterPro" id="IPR036397">
    <property type="entry name" value="RNaseH_sf"/>
</dbReference>
<evidence type="ECO:0000259" key="2">
    <source>
        <dbReference type="PROSITE" id="PS50821"/>
    </source>
</evidence>
<dbReference type="SMART" id="SM00949">
    <property type="entry name" value="PAZ"/>
    <property type="match status" value="1"/>
</dbReference>
<feature type="domain" description="Piwi" evidence="3">
    <location>
        <begin position="444"/>
        <end position="738"/>
    </location>
</feature>
<dbReference type="Pfam" id="PF02171">
    <property type="entry name" value="Piwi"/>
    <property type="match status" value="1"/>
</dbReference>
<dbReference type="Proteomes" id="UP000187209">
    <property type="component" value="Unassembled WGS sequence"/>
</dbReference>
<dbReference type="GO" id="GO:0003723">
    <property type="term" value="F:RNA binding"/>
    <property type="evidence" value="ECO:0007669"/>
    <property type="project" value="InterPro"/>
</dbReference>
<gene>
    <name evidence="4" type="primary">Sciwi16</name>
    <name evidence="5" type="ORF">SteCoe_12452</name>
</gene>
<evidence type="ECO:0000313" key="6">
    <source>
        <dbReference type="Proteomes" id="UP000187209"/>
    </source>
</evidence>
<dbReference type="InterPro" id="IPR003165">
    <property type="entry name" value="Piwi"/>
</dbReference>
<name>A0A060BQY7_9CILI</name>
<comment type="similarity">
    <text evidence="1">Belongs to the argonaute family.</text>
</comment>
<dbReference type="AlphaFoldDB" id="A0A060BQY7"/>
<dbReference type="InterPro" id="IPR003100">
    <property type="entry name" value="PAZ_dom"/>
</dbReference>
<feature type="domain" description="PAZ" evidence="2">
    <location>
        <begin position="188"/>
        <end position="286"/>
    </location>
</feature>
<dbReference type="SUPFAM" id="SSF53098">
    <property type="entry name" value="Ribonuclease H-like"/>
    <property type="match status" value="1"/>
</dbReference>
<keyword evidence="6" id="KW-1185">Reference proteome</keyword>
<reference evidence="5 6" key="2">
    <citation type="submission" date="2016-11" db="EMBL/GenBank/DDBJ databases">
        <title>The macronuclear genome of Stentor coeruleus: a giant cell with tiny introns.</title>
        <authorList>
            <person name="Slabodnick M."/>
            <person name="Ruby J.G."/>
            <person name="Reiff S.B."/>
            <person name="Swart E.C."/>
            <person name="Gosai S."/>
            <person name="Prabakaran S."/>
            <person name="Witkowska E."/>
            <person name="Larue G.E."/>
            <person name="Fisher S."/>
            <person name="Freeman R.M."/>
            <person name="Gunawardena J."/>
            <person name="Chu W."/>
            <person name="Stover N.A."/>
            <person name="Gregory B.D."/>
            <person name="Nowacki M."/>
            <person name="Derisi J."/>
            <person name="Roy S.W."/>
            <person name="Marshall W.F."/>
            <person name="Sood P."/>
        </authorList>
    </citation>
    <scope>NUCLEOTIDE SEQUENCE [LARGE SCALE GENOMIC DNA]</scope>
    <source>
        <strain evidence="5">WM001</strain>
    </source>
</reference>
<organism evidence="4">
    <name type="scientific">Stentor coeruleus</name>
    <dbReference type="NCBI Taxonomy" id="5963"/>
    <lineage>
        <taxon>Eukaryota</taxon>
        <taxon>Sar</taxon>
        <taxon>Alveolata</taxon>
        <taxon>Ciliophora</taxon>
        <taxon>Postciliodesmatophora</taxon>
        <taxon>Heterotrichea</taxon>
        <taxon>Heterotrichida</taxon>
        <taxon>Stentoridae</taxon>
        <taxon>Stentor</taxon>
    </lineage>
</organism>
<dbReference type="Gene3D" id="3.30.420.10">
    <property type="entry name" value="Ribonuclease H-like superfamily/Ribonuclease H"/>
    <property type="match status" value="1"/>
</dbReference>
<dbReference type="OrthoDB" id="445936at2759"/>
<dbReference type="PROSITE" id="PS50821">
    <property type="entry name" value="PAZ"/>
    <property type="match status" value="1"/>
</dbReference>
<dbReference type="EMBL" id="KJ649675">
    <property type="protein sequence ID" value="AIA82455.1"/>
    <property type="molecule type" value="Genomic_DNA"/>
</dbReference>
<dbReference type="SUPFAM" id="SSF101690">
    <property type="entry name" value="PAZ domain"/>
    <property type="match status" value="1"/>
</dbReference>
<dbReference type="Gene3D" id="2.170.260.10">
    <property type="entry name" value="paz domain"/>
    <property type="match status" value="1"/>
</dbReference>
<dbReference type="InterPro" id="IPR012337">
    <property type="entry name" value="RNaseH-like_sf"/>
</dbReference>
<dbReference type="SMART" id="SM00950">
    <property type="entry name" value="Piwi"/>
    <property type="match status" value="1"/>
</dbReference>
<sequence>MLESTPKPSRREVRLISNLFRFQKLPIDTIYGYFIEFTPEVDINNKDLKKYLLRNSKRQIQTFINEHFFYDILISKTKNEEPFIISSIGRDSTEYKLTIRYINTIEQNTDQFNWYLNILIKIQQKSLGLKQLTNKPAFFNSDQAVELPNIGLNIWNGYKATITRINTTMTMCMDICSKIINTKNVLDAIEEIHERNSDFRRKKINDFLSNQIVMTSYNKRFYRVQRVDFDSDPNTVFDSKSGPVSIKDYYLKQYNIKIKDLRQPLIVAVQRAQEVKIVPELCFLTGVPEFAKRNGNMMKQVRDANKSNPNDRYYAITKHTERMIGEGQRLSEEQELIIDPKPIGVTGVEFNTIKIQLKNETLDCSDRGFNLKSSLKTPVSISLLRICYNNHDYNNALLLEKSLNGRMRNSGVNLENIDFFEYSSNGNLCKHLEGLKSQQQVPKIVVVILQGRSKTYDDIKQISANIEIPIQCILSFQFNNQKKIESVLTNIAHQIAAKTGSQLWTIPHCEGIPRVTMIVGMDVYHDTVNKKESILGFTASLNPEFTKYYSTIRKQSKIGEEISSSAESCFHEGLLAFFEETQRRFLPNLIVVYRDGVGESQENFVKDIEIAGLRKVISGFQGYNPEIVYIVVCKRIDQRFFMSTRENIGNPKAGTCITDSQVCDDSTFYMITASVNQGTATPVKYKIIENTSEINREVIAKFSYGLCHLYYNWKGAIKLPVPTQLSHKLAYIVGENIHKDANPNMRRSLWFL</sequence>
<accession>A0A060BQY7</accession>
<dbReference type="Gene3D" id="3.40.50.2300">
    <property type="match status" value="1"/>
</dbReference>
<dbReference type="EMBL" id="MPUH01000216">
    <property type="protein sequence ID" value="OMJ86096.1"/>
    <property type="molecule type" value="Genomic_DNA"/>
</dbReference>
<evidence type="ECO:0000313" key="4">
    <source>
        <dbReference type="EMBL" id="AIA82455.1"/>
    </source>
</evidence>
<evidence type="ECO:0000256" key="1">
    <source>
        <dbReference type="RuleBase" id="RU361178"/>
    </source>
</evidence>
<dbReference type="Pfam" id="PF02170">
    <property type="entry name" value="PAZ"/>
    <property type="match status" value="1"/>
</dbReference>
<evidence type="ECO:0000259" key="3">
    <source>
        <dbReference type="PROSITE" id="PS50822"/>
    </source>
</evidence>